<name>A0ABN7RJS2_THEXY</name>
<feature type="compositionally biased region" description="Polar residues" evidence="1">
    <location>
        <begin position="49"/>
        <end position="67"/>
    </location>
</feature>
<evidence type="ECO:0000259" key="3">
    <source>
        <dbReference type="Pfam" id="PF00496"/>
    </source>
</evidence>
<dbReference type="SUPFAM" id="SSF53850">
    <property type="entry name" value="Periplasmic binding protein-like II"/>
    <property type="match status" value="1"/>
</dbReference>
<keyword evidence="2" id="KW-0732">Signal</keyword>
<feature type="domain" description="Solute-binding protein family 5" evidence="3">
    <location>
        <begin position="117"/>
        <end position="502"/>
    </location>
</feature>
<dbReference type="CDD" id="cd08504">
    <property type="entry name" value="PBP2_OppA"/>
    <property type="match status" value="1"/>
</dbReference>
<comment type="caution">
    <text evidence="4">The sequence shown here is derived from an EMBL/GenBank/DDBJ whole genome shotgun (WGS) entry which is preliminary data.</text>
</comment>
<gene>
    <name evidence="4" type="primary">txxe3801-oppA2</name>
    <name evidence="4" type="ORF">TXXE_00205</name>
</gene>
<accession>A0ABN7RJS2</accession>
<feature type="signal peptide" evidence="2">
    <location>
        <begin position="1"/>
        <end position="27"/>
    </location>
</feature>
<dbReference type="Pfam" id="PF00496">
    <property type="entry name" value="SBP_bac_5"/>
    <property type="match status" value="1"/>
</dbReference>
<evidence type="ECO:0000313" key="4">
    <source>
        <dbReference type="EMBL" id="CAG5076187.1"/>
    </source>
</evidence>
<dbReference type="Gene3D" id="3.90.76.10">
    <property type="entry name" value="Dipeptide-binding Protein, Domain 1"/>
    <property type="match status" value="1"/>
</dbReference>
<dbReference type="PANTHER" id="PTHR30290:SF79">
    <property type="entry name" value="DIPEPTIDE-BINDING PROTEIN DPPE"/>
    <property type="match status" value="1"/>
</dbReference>
<dbReference type="InterPro" id="IPR039424">
    <property type="entry name" value="SBP_5"/>
</dbReference>
<dbReference type="PROSITE" id="PS51257">
    <property type="entry name" value="PROKAR_LIPOPROTEIN"/>
    <property type="match status" value="1"/>
</dbReference>
<dbReference type="InterPro" id="IPR000914">
    <property type="entry name" value="SBP_5_dom"/>
</dbReference>
<feature type="chain" id="PRO_5045749851" evidence="2">
    <location>
        <begin position="28"/>
        <end position="581"/>
    </location>
</feature>
<organism evidence="4 5">
    <name type="scientific">Thermobacillus xylanilyticus</name>
    <dbReference type="NCBI Taxonomy" id="76633"/>
    <lineage>
        <taxon>Bacteria</taxon>
        <taxon>Bacillati</taxon>
        <taxon>Bacillota</taxon>
        <taxon>Bacilli</taxon>
        <taxon>Bacillales</taxon>
        <taxon>Paenibacillaceae</taxon>
        <taxon>Thermobacillus</taxon>
    </lineage>
</organism>
<dbReference type="PIRSF" id="PIRSF002741">
    <property type="entry name" value="MppA"/>
    <property type="match status" value="1"/>
</dbReference>
<proteinExistence type="predicted"/>
<evidence type="ECO:0000256" key="2">
    <source>
        <dbReference type="SAM" id="SignalP"/>
    </source>
</evidence>
<evidence type="ECO:0000256" key="1">
    <source>
        <dbReference type="SAM" id="MobiDB-lite"/>
    </source>
</evidence>
<dbReference type="PANTHER" id="PTHR30290">
    <property type="entry name" value="PERIPLASMIC BINDING COMPONENT OF ABC TRANSPORTER"/>
    <property type="match status" value="1"/>
</dbReference>
<dbReference type="Gene3D" id="3.40.190.10">
    <property type="entry name" value="Periplasmic binding protein-like II"/>
    <property type="match status" value="1"/>
</dbReference>
<dbReference type="InterPro" id="IPR030678">
    <property type="entry name" value="Peptide/Ni-bd"/>
</dbReference>
<reference evidence="4 5" key="1">
    <citation type="submission" date="2021-04" db="EMBL/GenBank/DDBJ databases">
        <authorList>
            <person name="Rakotoarivonina H."/>
        </authorList>
    </citation>
    <scope>NUCLEOTIDE SEQUENCE [LARGE SCALE GENOMIC DNA]</scope>
    <source>
        <strain evidence="4 5">XE</strain>
    </source>
</reference>
<dbReference type="Proteomes" id="UP000681526">
    <property type="component" value="Unassembled WGS sequence"/>
</dbReference>
<dbReference type="Gene3D" id="3.10.105.10">
    <property type="entry name" value="Dipeptide-binding Protein, Domain 3"/>
    <property type="match status" value="1"/>
</dbReference>
<protein>
    <submittedName>
        <fullName evidence="4">Oligopeptide-binding protein OppA</fullName>
    </submittedName>
</protein>
<feature type="region of interest" description="Disordered" evidence="1">
    <location>
        <begin position="36"/>
        <end position="78"/>
    </location>
</feature>
<dbReference type="EMBL" id="CAJRAY010000001">
    <property type="protein sequence ID" value="CAG5076187.1"/>
    <property type="molecule type" value="Genomic_DNA"/>
</dbReference>
<sequence>MWKISKMKWSSILSAVLTMALVGTLLAACTSGNNNNGGQNQNGGETAPPSGNSPSTNTQTGDDSNAEPTGGLKEFRFTIGSEPPSLDPALSTDSQSYILGLGLYEGLFRLNPEGISEPALAESIVVSADGKTYTFKLHQGAKWTNGDPVTAHDFEYSWKRTLAPETAADYAYMLYYLENGEKYNAGEASADEVGVKALDDYTLEVKLESATPYFLDILAHSSYWPVNKNVVEGRPDWATDIKTLVTNGPFKVTEWQHGGKLVLEKNPDYYNKDKINFDKVTVLMVEEDSTVFNLFKTDEIDWIGAQAGSVPTDQVTQVLQSGEAKVMPIASTYYYIFNTTKKPFSNAKIRKAFAMAIDRQAIIDNVTKANQEPAFALVPPSIRGVEGKSFRELYPDSGYFQENVEEARKLLAEGLQEEGLSKFPEVTLLYNTNEGHKAIAEAIVDQWRKNLGVEVKLGNQEWGTFLETRDALQYDIARAGWGADYNHPISFSYDLIHSKSGNNDGAYANPQVDQLLEQAIASSDEKTVMANIAEAEKIAIADDMAILPIYYYTTVTMIKPGIVDVVSDYAGYLNWVFGDRQ</sequence>
<keyword evidence="5" id="KW-1185">Reference proteome</keyword>
<evidence type="ECO:0000313" key="5">
    <source>
        <dbReference type="Proteomes" id="UP000681526"/>
    </source>
</evidence>